<comment type="caution">
    <text evidence="2">The sequence shown here is derived from an EMBL/GenBank/DDBJ whole genome shotgun (WGS) entry which is preliminary data.</text>
</comment>
<dbReference type="OrthoDB" id="2818448at2759"/>
<feature type="chain" id="PRO_5016900078" description="Extracellular membrane protein CFEM domain-containing protein" evidence="1">
    <location>
        <begin position="20"/>
        <end position="82"/>
    </location>
</feature>
<dbReference type="Proteomes" id="UP000253153">
    <property type="component" value="Unassembled WGS sequence"/>
</dbReference>
<feature type="signal peptide" evidence="1">
    <location>
        <begin position="1"/>
        <end position="19"/>
    </location>
</feature>
<gene>
    <name evidence="2" type="ORF">FIESC28_00076</name>
</gene>
<dbReference type="AlphaFoldDB" id="A0A366SDU7"/>
<dbReference type="GeneID" id="41989523"/>
<protein>
    <recommendedName>
        <fullName evidence="4">Extracellular membrane protein CFEM domain-containing protein</fullName>
    </recommendedName>
</protein>
<name>A0A366SDU7_9HYPO</name>
<proteinExistence type="predicted"/>
<evidence type="ECO:0008006" key="4">
    <source>
        <dbReference type="Google" id="ProtNLM"/>
    </source>
</evidence>
<evidence type="ECO:0000313" key="3">
    <source>
        <dbReference type="Proteomes" id="UP000253153"/>
    </source>
</evidence>
<dbReference type="EMBL" id="QKXC01000002">
    <property type="protein sequence ID" value="RBR27132.1"/>
    <property type="molecule type" value="Genomic_DNA"/>
</dbReference>
<reference evidence="2 3" key="1">
    <citation type="submission" date="2018-06" db="EMBL/GenBank/DDBJ databases">
        <title>Fusarium incarnatum-equiseti species complex species 28.</title>
        <authorList>
            <person name="Gardiner D.M."/>
        </authorList>
    </citation>
    <scope>NUCLEOTIDE SEQUENCE [LARGE SCALE GENOMIC DNA]</scope>
    <source>
        <strain evidence="2 3">FIESC_28</strain>
    </source>
</reference>
<dbReference type="RefSeq" id="XP_031021723.1">
    <property type="nucleotide sequence ID" value="XM_031154227.1"/>
</dbReference>
<sequence length="82" mass="8751">MVRLSVLAVIFTAISSAAAINLTKVCQCLYADGSHCCVLLPQGSCQDECRYAGKGDNKCNADGKYSNVSWFTGVGRRKCGPE</sequence>
<accession>A0A366SDU7</accession>
<evidence type="ECO:0000256" key="1">
    <source>
        <dbReference type="SAM" id="SignalP"/>
    </source>
</evidence>
<keyword evidence="1" id="KW-0732">Signal</keyword>
<keyword evidence="3" id="KW-1185">Reference proteome</keyword>
<organism evidence="2 3">
    <name type="scientific">Fusarium coffeatum</name>
    <dbReference type="NCBI Taxonomy" id="231269"/>
    <lineage>
        <taxon>Eukaryota</taxon>
        <taxon>Fungi</taxon>
        <taxon>Dikarya</taxon>
        <taxon>Ascomycota</taxon>
        <taxon>Pezizomycotina</taxon>
        <taxon>Sordariomycetes</taxon>
        <taxon>Hypocreomycetidae</taxon>
        <taxon>Hypocreales</taxon>
        <taxon>Nectriaceae</taxon>
        <taxon>Fusarium</taxon>
        <taxon>Fusarium incarnatum-equiseti species complex</taxon>
    </lineage>
</organism>
<evidence type="ECO:0000313" key="2">
    <source>
        <dbReference type="EMBL" id="RBR27132.1"/>
    </source>
</evidence>